<comment type="caution">
    <text evidence="1">The sequence shown here is derived from an EMBL/GenBank/DDBJ whole genome shotgun (WGS) entry which is preliminary data.</text>
</comment>
<sequence length="391" mass="44058">MGSQRILPKFSAPGHLQDLSPTNQIAWSKHHISQWLDDEITGNVLGRTPLRQFFNGTRTPYDQSQQGAAITWSAFPRRVSKAHGRDEQRWATADSSRDLQDEYLEWSVARDGEDLTTSKVRRVVMTCEGPEYWRFLADTQPSDLVRLYQELNPEHRSQILDQHLFTSNAMPSGQQAYKARNRWNSPTTSGTIAHLIQPNNTLGAEIDIAAQATVLRKDRNNRLITNPDQLIRCSEYGDPDRHSDPHIGSAINDLARQKAVISLADPVGLYIHSFQTSAFKLDYHGREGDDQDLRDLPAGTITWPRGDISQRQGLNLRIQVPNGVLGNSQQELTVGDIWDTQRQRYIQYGAQFADYILMGVTGVVTDDMVTVDPEPCISASRVSALNSVRLR</sequence>
<evidence type="ECO:0000313" key="1">
    <source>
        <dbReference type="EMBL" id="KAL2785089.1"/>
    </source>
</evidence>
<reference evidence="1 2" key="1">
    <citation type="submission" date="2024-07" db="EMBL/GenBank/DDBJ databases">
        <title>Section-level genome sequencing and comparative genomics of Aspergillus sections Usti and Cavernicolus.</title>
        <authorList>
            <consortium name="Lawrence Berkeley National Laboratory"/>
            <person name="Nybo J.L."/>
            <person name="Vesth T.C."/>
            <person name="Theobald S."/>
            <person name="Frisvad J.C."/>
            <person name="Larsen T.O."/>
            <person name="Kjaerboelling I."/>
            <person name="Rothschild-Mancinelli K."/>
            <person name="Lyhne E.K."/>
            <person name="Kogle M.E."/>
            <person name="Barry K."/>
            <person name="Clum A."/>
            <person name="Na H."/>
            <person name="Ledsgaard L."/>
            <person name="Lin J."/>
            <person name="Lipzen A."/>
            <person name="Kuo A."/>
            <person name="Riley R."/>
            <person name="Mondo S."/>
            <person name="Labutti K."/>
            <person name="Haridas S."/>
            <person name="Pangalinan J."/>
            <person name="Salamov A.A."/>
            <person name="Simmons B.A."/>
            <person name="Magnuson J.K."/>
            <person name="Chen J."/>
            <person name="Drula E."/>
            <person name="Henrissat B."/>
            <person name="Wiebenga A."/>
            <person name="Lubbers R.J."/>
            <person name="Gomes A.C."/>
            <person name="Makela M.R."/>
            <person name="Stajich J."/>
            <person name="Grigoriev I.V."/>
            <person name="Mortensen U.H."/>
            <person name="De Vries R.P."/>
            <person name="Baker S.E."/>
            <person name="Andersen M.R."/>
        </authorList>
    </citation>
    <scope>NUCLEOTIDE SEQUENCE [LARGE SCALE GENOMIC DNA]</scope>
    <source>
        <strain evidence="1 2">CBS 209.92</strain>
    </source>
</reference>
<protein>
    <submittedName>
        <fullName evidence="1">Uncharacterized protein</fullName>
    </submittedName>
</protein>
<proteinExistence type="predicted"/>
<evidence type="ECO:0000313" key="2">
    <source>
        <dbReference type="Proteomes" id="UP001610563"/>
    </source>
</evidence>
<gene>
    <name evidence="1" type="ORF">BJX66DRAFT_68074</name>
</gene>
<organism evidence="1 2">
    <name type="scientific">Aspergillus keveii</name>
    <dbReference type="NCBI Taxonomy" id="714993"/>
    <lineage>
        <taxon>Eukaryota</taxon>
        <taxon>Fungi</taxon>
        <taxon>Dikarya</taxon>
        <taxon>Ascomycota</taxon>
        <taxon>Pezizomycotina</taxon>
        <taxon>Eurotiomycetes</taxon>
        <taxon>Eurotiomycetidae</taxon>
        <taxon>Eurotiales</taxon>
        <taxon>Aspergillaceae</taxon>
        <taxon>Aspergillus</taxon>
        <taxon>Aspergillus subgen. Nidulantes</taxon>
    </lineage>
</organism>
<accession>A0ABR4FPC0</accession>
<keyword evidence="2" id="KW-1185">Reference proteome</keyword>
<name>A0ABR4FPC0_9EURO</name>
<dbReference type="Proteomes" id="UP001610563">
    <property type="component" value="Unassembled WGS sequence"/>
</dbReference>
<dbReference type="EMBL" id="JBFTWV010000155">
    <property type="protein sequence ID" value="KAL2785089.1"/>
    <property type="molecule type" value="Genomic_DNA"/>
</dbReference>